<dbReference type="Pfam" id="PF00403">
    <property type="entry name" value="HMA"/>
    <property type="match status" value="1"/>
</dbReference>
<dbReference type="AlphaFoldDB" id="A0A9D1J3N2"/>
<dbReference type="PROSITE" id="PS01047">
    <property type="entry name" value="HMA_1"/>
    <property type="match status" value="1"/>
</dbReference>
<dbReference type="CDD" id="cd00371">
    <property type="entry name" value="HMA"/>
    <property type="match status" value="1"/>
</dbReference>
<dbReference type="InterPro" id="IPR036163">
    <property type="entry name" value="HMA_dom_sf"/>
</dbReference>
<name>A0A9D1J3N2_9FIRM</name>
<feature type="domain" description="HMA" evidence="2">
    <location>
        <begin position="2"/>
        <end position="70"/>
    </location>
</feature>
<protein>
    <submittedName>
        <fullName evidence="3">Cation transporter</fullName>
    </submittedName>
</protein>
<dbReference type="Proteomes" id="UP000824232">
    <property type="component" value="Unassembled WGS sequence"/>
</dbReference>
<evidence type="ECO:0000313" key="4">
    <source>
        <dbReference type="Proteomes" id="UP000824232"/>
    </source>
</evidence>
<dbReference type="InterPro" id="IPR006121">
    <property type="entry name" value="HMA_dom"/>
</dbReference>
<dbReference type="Gene3D" id="3.30.70.100">
    <property type="match status" value="1"/>
</dbReference>
<reference evidence="3" key="2">
    <citation type="journal article" date="2021" name="PeerJ">
        <title>Extensive microbial diversity within the chicken gut microbiome revealed by metagenomics and culture.</title>
        <authorList>
            <person name="Gilroy R."/>
            <person name="Ravi A."/>
            <person name="Getino M."/>
            <person name="Pursley I."/>
            <person name="Horton D.L."/>
            <person name="Alikhan N.F."/>
            <person name="Baker D."/>
            <person name="Gharbi K."/>
            <person name="Hall N."/>
            <person name="Watson M."/>
            <person name="Adriaenssens E.M."/>
            <person name="Foster-Nyarko E."/>
            <person name="Jarju S."/>
            <person name="Secka A."/>
            <person name="Antonio M."/>
            <person name="Oren A."/>
            <person name="Chaudhuri R.R."/>
            <person name="La Ragione R."/>
            <person name="Hildebrand F."/>
            <person name="Pallen M.J."/>
        </authorList>
    </citation>
    <scope>NUCLEOTIDE SEQUENCE</scope>
    <source>
        <strain evidence="3">CHK184-20233</strain>
    </source>
</reference>
<organism evidence="3 4">
    <name type="scientific">Candidatus Onthousia excrementipullorum</name>
    <dbReference type="NCBI Taxonomy" id="2840884"/>
    <lineage>
        <taxon>Bacteria</taxon>
        <taxon>Bacillati</taxon>
        <taxon>Bacillota</taxon>
        <taxon>Bacilli</taxon>
        <taxon>Candidatus Onthousia</taxon>
    </lineage>
</organism>
<dbReference type="GO" id="GO:0046872">
    <property type="term" value="F:metal ion binding"/>
    <property type="evidence" value="ECO:0007669"/>
    <property type="project" value="UniProtKB-KW"/>
</dbReference>
<sequence length="74" mass="8602">MKDYKFKIEGLDCANCANELEESLRKIDLIENVSISFMMERLTFSCNEDNLNSALKQIKKTIKREEPDVSIEEV</sequence>
<evidence type="ECO:0000256" key="1">
    <source>
        <dbReference type="ARBA" id="ARBA00022723"/>
    </source>
</evidence>
<dbReference type="InterPro" id="IPR017969">
    <property type="entry name" value="Heavy-metal-associated_CS"/>
</dbReference>
<reference evidence="3" key="1">
    <citation type="submission" date="2020-10" db="EMBL/GenBank/DDBJ databases">
        <authorList>
            <person name="Gilroy R."/>
        </authorList>
    </citation>
    <scope>NUCLEOTIDE SEQUENCE</scope>
    <source>
        <strain evidence="3">CHK184-20233</strain>
    </source>
</reference>
<dbReference type="EMBL" id="DVHC01000063">
    <property type="protein sequence ID" value="HIR59737.1"/>
    <property type="molecule type" value="Genomic_DNA"/>
</dbReference>
<keyword evidence="1" id="KW-0479">Metal-binding</keyword>
<dbReference type="SUPFAM" id="SSF55008">
    <property type="entry name" value="HMA, heavy metal-associated domain"/>
    <property type="match status" value="1"/>
</dbReference>
<comment type="caution">
    <text evidence="3">The sequence shown here is derived from an EMBL/GenBank/DDBJ whole genome shotgun (WGS) entry which is preliminary data.</text>
</comment>
<evidence type="ECO:0000313" key="3">
    <source>
        <dbReference type="EMBL" id="HIR59737.1"/>
    </source>
</evidence>
<gene>
    <name evidence="3" type="ORF">IAB38_06770</name>
</gene>
<proteinExistence type="predicted"/>
<evidence type="ECO:0000259" key="2">
    <source>
        <dbReference type="PROSITE" id="PS50846"/>
    </source>
</evidence>
<dbReference type="PROSITE" id="PS50846">
    <property type="entry name" value="HMA_2"/>
    <property type="match status" value="1"/>
</dbReference>
<accession>A0A9D1J3N2</accession>